<dbReference type="Gene3D" id="3.50.50.60">
    <property type="entry name" value="FAD/NAD(P)-binding domain"/>
    <property type="match status" value="1"/>
</dbReference>
<dbReference type="SUPFAM" id="SSF51905">
    <property type="entry name" value="FAD/NAD(P)-binding domain"/>
    <property type="match status" value="1"/>
</dbReference>
<keyword evidence="4" id="KW-0560">Oxidoreductase</keyword>
<gene>
    <name evidence="6" type="ORF">SAMN04489732_101496</name>
</gene>
<evidence type="ECO:0000259" key="5">
    <source>
        <dbReference type="Pfam" id="PF01494"/>
    </source>
</evidence>
<dbReference type="GO" id="GO:0016491">
    <property type="term" value="F:oxidoreductase activity"/>
    <property type="evidence" value="ECO:0007669"/>
    <property type="project" value="UniProtKB-KW"/>
</dbReference>
<proteinExistence type="predicted"/>
<dbReference type="Pfam" id="PF01494">
    <property type="entry name" value="FAD_binding_3"/>
    <property type="match status" value="1"/>
</dbReference>
<keyword evidence="3" id="KW-0274">FAD</keyword>
<dbReference type="EMBL" id="FOEF01000001">
    <property type="protein sequence ID" value="SEO57803.1"/>
    <property type="molecule type" value="Genomic_DNA"/>
</dbReference>
<accession>A0A1H8QVG0</accession>
<evidence type="ECO:0000256" key="1">
    <source>
        <dbReference type="ARBA" id="ARBA00001974"/>
    </source>
</evidence>
<reference evidence="6 7" key="1">
    <citation type="submission" date="2016-10" db="EMBL/GenBank/DDBJ databases">
        <authorList>
            <person name="de Groot N.N."/>
        </authorList>
    </citation>
    <scope>NUCLEOTIDE SEQUENCE [LARGE SCALE GENOMIC DNA]</scope>
    <source>
        <strain evidence="6 7">DSM 44993</strain>
    </source>
</reference>
<organism evidence="6 7">
    <name type="scientific">Amycolatopsis saalfeldensis</name>
    <dbReference type="NCBI Taxonomy" id="394193"/>
    <lineage>
        <taxon>Bacteria</taxon>
        <taxon>Bacillati</taxon>
        <taxon>Actinomycetota</taxon>
        <taxon>Actinomycetes</taxon>
        <taxon>Pseudonocardiales</taxon>
        <taxon>Pseudonocardiaceae</taxon>
        <taxon>Amycolatopsis</taxon>
    </lineage>
</organism>
<dbReference type="InterPro" id="IPR002938">
    <property type="entry name" value="FAD-bd"/>
</dbReference>
<dbReference type="GO" id="GO:0071949">
    <property type="term" value="F:FAD binding"/>
    <property type="evidence" value="ECO:0007669"/>
    <property type="project" value="InterPro"/>
</dbReference>
<evidence type="ECO:0000256" key="3">
    <source>
        <dbReference type="ARBA" id="ARBA00022827"/>
    </source>
</evidence>
<evidence type="ECO:0000256" key="4">
    <source>
        <dbReference type="ARBA" id="ARBA00023002"/>
    </source>
</evidence>
<dbReference type="STRING" id="394193.SAMN04489732_101496"/>
<dbReference type="InterPro" id="IPR036188">
    <property type="entry name" value="FAD/NAD-bd_sf"/>
</dbReference>
<dbReference type="Proteomes" id="UP000198582">
    <property type="component" value="Unassembled WGS sequence"/>
</dbReference>
<dbReference type="AlphaFoldDB" id="A0A1H8QVG0"/>
<keyword evidence="7" id="KW-1185">Reference proteome</keyword>
<evidence type="ECO:0000313" key="7">
    <source>
        <dbReference type="Proteomes" id="UP000198582"/>
    </source>
</evidence>
<dbReference type="PANTHER" id="PTHR46496:SF1">
    <property type="entry name" value="ZEAXANTHIN EPOXIDASE, CHLOROPLASTIC"/>
    <property type="match status" value="1"/>
</dbReference>
<dbReference type="PANTHER" id="PTHR46496">
    <property type="match status" value="1"/>
</dbReference>
<feature type="domain" description="FAD-binding" evidence="5">
    <location>
        <begin position="2"/>
        <end position="331"/>
    </location>
</feature>
<evidence type="ECO:0000313" key="6">
    <source>
        <dbReference type="EMBL" id="SEO57803.1"/>
    </source>
</evidence>
<name>A0A1H8QVG0_9PSEU</name>
<protein>
    <submittedName>
        <fullName evidence="6">2-polyprenyl-6-methoxyphenol hydroxylase</fullName>
    </submittedName>
</protein>
<comment type="cofactor">
    <cofactor evidence="1">
        <name>FAD</name>
        <dbReference type="ChEBI" id="CHEBI:57692"/>
    </cofactor>
</comment>
<dbReference type="PRINTS" id="PR00420">
    <property type="entry name" value="RNGMNOXGNASE"/>
</dbReference>
<sequence length="359" mass="38291">MVAGGGVVGLTTGLALRQAGFDVLVCEQEPQVRGIGAALGLWANALEVFDRLGVGAGIRAAGHPSAIRYQDPTGQVLDEHYADLAGVDYLMVTRQRLNELLAEAIGPDHLRTSARVVGYEDRADAVTVRFEDGSTTEADLLVGADGVYSKVREQLSPGSAAQEYPGHLAWRGIVPESAIPEITSERFVVGRERTRGGVVRSGGGLAFWVLAQLGAQSSAASGKQEALALVPHLHEGDWTFPLREAIEATPEDKVVRNRVMAVPRQTRWVGGRVALAGDAAHALSPHITSGASLGIEDAAVLADHLGQSADVPAALKAYEAGRLPRYAEAYRRVDEVAEASVEPREFAKEFFGFIRWMLG</sequence>
<evidence type="ECO:0000256" key="2">
    <source>
        <dbReference type="ARBA" id="ARBA00022630"/>
    </source>
</evidence>
<keyword evidence="2" id="KW-0285">Flavoprotein</keyword>